<organism evidence="1 2">
    <name type="scientific">Romanomermis culicivorax</name>
    <name type="common">Nematode worm</name>
    <dbReference type="NCBI Taxonomy" id="13658"/>
    <lineage>
        <taxon>Eukaryota</taxon>
        <taxon>Metazoa</taxon>
        <taxon>Ecdysozoa</taxon>
        <taxon>Nematoda</taxon>
        <taxon>Enoplea</taxon>
        <taxon>Dorylaimia</taxon>
        <taxon>Mermithida</taxon>
        <taxon>Mermithoidea</taxon>
        <taxon>Mermithidae</taxon>
        <taxon>Romanomermis</taxon>
    </lineage>
</organism>
<protein>
    <submittedName>
        <fullName evidence="2">Uncharacterized protein</fullName>
    </submittedName>
</protein>
<accession>A0A915HQT5</accession>
<evidence type="ECO:0000313" key="1">
    <source>
        <dbReference type="Proteomes" id="UP000887565"/>
    </source>
</evidence>
<dbReference type="WBParaSite" id="nRc.2.0.1.t03871-RA">
    <property type="protein sequence ID" value="nRc.2.0.1.t03871-RA"/>
    <property type="gene ID" value="nRc.2.0.1.g03871"/>
</dbReference>
<evidence type="ECO:0000313" key="2">
    <source>
        <dbReference type="WBParaSite" id="nRc.2.0.1.t03871-RA"/>
    </source>
</evidence>
<keyword evidence="1" id="KW-1185">Reference proteome</keyword>
<dbReference type="AlphaFoldDB" id="A0A915HQT5"/>
<reference evidence="2" key="1">
    <citation type="submission" date="2022-11" db="UniProtKB">
        <authorList>
            <consortium name="WormBaseParasite"/>
        </authorList>
    </citation>
    <scope>IDENTIFICATION</scope>
</reference>
<dbReference type="Proteomes" id="UP000887565">
    <property type="component" value="Unplaced"/>
</dbReference>
<name>A0A915HQT5_ROMCU</name>
<sequence length="76" mass="8765">MNNGQNRQYFNEEKTTDAMTIGRQFGNGATKIWTKTARINYLTIMMFYDGDLGTTSTKNMEQDNDEKLLTTTKIWG</sequence>
<proteinExistence type="predicted"/>